<dbReference type="InterPro" id="IPR007863">
    <property type="entry name" value="Peptidase_M16_C"/>
</dbReference>
<reference evidence="4 5" key="1">
    <citation type="submission" date="2016-07" db="EMBL/GenBank/DDBJ databases">
        <title>Draft Genome Sequence of Methylophaga muralis Bur 1.</title>
        <authorList>
            <person name="Vasilenko O.V."/>
            <person name="Doronina N.V."/>
            <person name="Shmareva M.N."/>
            <person name="Tarlachkov S.V."/>
            <person name="Mustakhimov I."/>
            <person name="Trotsenko Y.A."/>
        </authorList>
    </citation>
    <scope>NUCLEOTIDE SEQUENCE [LARGE SCALE GENOMIC DNA]</scope>
    <source>
        <strain evidence="4 5">Bur 1</strain>
    </source>
</reference>
<keyword evidence="1" id="KW-0732">Signal</keyword>
<name>A0A1E3GPE2_9GAMM</name>
<feature type="domain" description="Peptidase M16 N-terminal" evidence="2">
    <location>
        <begin position="47"/>
        <end position="176"/>
    </location>
</feature>
<comment type="caution">
    <text evidence="4">The sequence shown here is derived from an EMBL/GenBank/DDBJ whole genome shotgun (WGS) entry which is preliminary data.</text>
</comment>
<dbReference type="RefSeq" id="WP_069296834.1">
    <property type="nucleotide sequence ID" value="NZ_MCRI01000039.1"/>
</dbReference>
<organism evidence="4 5">
    <name type="scientific">Methylophaga muralis</name>
    <dbReference type="NCBI Taxonomy" id="291169"/>
    <lineage>
        <taxon>Bacteria</taxon>
        <taxon>Pseudomonadati</taxon>
        <taxon>Pseudomonadota</taxon>
        <taxon>Gammaproteobacteria</taxon>
        <taxon>Thiotrichales</taxon>
        <taxon>Piscirickettsiaceae</taxon>
        <taxon>Methylophaga</taxon>
    </lineage>
</organism>
<accession>A0A1E3GPE2</accession>
<feature type="domain" description="Peptidase M16 C-terminal" evidence="3">
    <location>
        <begin position="188"/>
        <end position="363"/>
    </location>
</feature>
<dbReference type="AlphaFoldDB" id="A0A1E3GPE2"/>
<dbReference type="STRING" id="291169.A9E74_02454"/>
<sequence length="433" mass="47153">MLVKFIASIAGLLLATSAVASPQIENWQTANGTQVYFVEAKQLPMLDIRLVFDAGAARDPKGGVALLTSSMLNQGTKNKDTDAIATAFDDVGAEFKSESERDMAVFSLRTLSKADALQPAIDTFVEVISQPSFPEDSFARLINQMKTSLQGERQSPSAMADRAFYQQLFANHPYAAMPIGTETSVNEITIADLEQFYKQYYVASNAVLVIVGDTDKNQAKALAETISASLPAGTKAAALPKVAPLETAQEVRLPYPSSQTTILMGQPGLTRDDADFFPLYVGNHILGGGGLVSIISDEIREKRGLSYSAYSFFRPMREAGPYQFGLQTRNDQAELALEVLQQTLVDFVEQGPTAEQLIAAQKNITGGFALRLDSNSKIADYLAMIGFYNLPLNHLDTFNERVDAVTIEQIKAAYKKRVHPQKMVTILVGGEAE</sequence>
<dbReference type="SUPFAM" id="SSF63411">
    <property type="entry name" value="LuxS/MPP-like metallohydrolase"/>
    <property type="match status" value="2"/>
</dbReference>
<feature type="signal peptide" evidence="1">
    <location>
        <begin position="1"/>
        <end position="20"/>
    </location>
</feature>
<dbReference type="InterPro" id="IPR050361">
    <property type="entry name" value="MPP/UQCRC_Complex"/>
</dbReference>
<dbReference type="PANTHER" id="PTHR11851">
    <property type="entry name" value="METALLOPROTEASE"/>
    <property type="match status" value="1"/>
</dbReference>
<evidence type="ECO:0000256" key="1">
    <source>
        <dbReference type="SAM" id="SignalP"/>
    </source>
</evidence>
<dbReference type="InterPro" id="IPR011249">
    <property type="entry name" value="Metalloenz_LuxS/M16"/>
</dbReference>
<dbReference type="GO" id="GO:0046872">
    <property type="term" value="F:metal ion binding"/>
    <property type="evidence" value="ECO:0007669"/>
    <property type="project" value="InterPro"/>
</dbReference>
<dbReference type="PANTHER" id="PTHR11851:SF224">
    <property type="entry name" value="PROCESSING PROTEASE"/>
    <property type="match status" value="1"/>
</dbReference>
<dbReference type="InterPro" id="IPR011765">
    <property type="entry name" value="Pept_M16_N"/>
</dbReference>
<evidence type="ECO:0000313" key="4">
    <source>
        <dbReference type="EMBL" id="ODN65805.1"/>
    </source>
</evidence>
<keyword evidence="5" id="KW-1185">Reference proteome</keyword>
<dbReference type="Proteomes" id="UP000094379">
    <property type="component" value="Unassembled WGS sequence"/>
</dbReference>
<dbReference type="EMBL" id="MCRI01000039">
    <property type="protein sequence ID" value="ODN65805.1"/>
    <property type="molecule type" value="Genomic_DNA"/>
</dbReference>
<dbReference type="Pfam" id="PF00675">
    <property type="entry name" value="Peptidase_M16"/>
    <property type="match status" value="1"/>
</dbReference>
<evidence type="ECO:0000259" key="3">
    <source>
        <dbReference type="Pfam" id="PF05193"/>
    </source>
</evidence>
<evidence type="ECO:0000259" key="2">
    <source>
        <dbReference type="Pfam" id="PF00675"/>
    </source>
</evidence>
<evidence type="ECO:0000313" key="5">
    <source>
        <dbReference type="Proteomes" id="UP000094379"/>
    </source>
</evidence>
<protein>
    <submittedName>
        <fullName evidence="4">Peptidase M16 inactive domain protein</fullName>
    </submittedName>
</protein>
<gene>
    <name evidence="4" type="ORF">A9E74_02454</name>
</gene>
<proteinExistence type="predicted"/>
<dbReference type="PATRIC" id="fig|291169.3.peg.2473"/>
<dbReference type="Pfam" id="PF05193">
    <property type="entry name" value="Peptidase_M16_C"/>
    <property type="match status" value="1"/>
</dbReference>
<feature type="chain" id="PRO_5009128552" evidence="1">
    <location>
        <begin position="21"/>
        <end position="433"/>
    </location>
</feature>
<dbReference type="Gene3D" id="3.30.830.10">
    <property type="entry name" value="Metalloenzyme, LuxS/M16 peptidase-like"/>
    <property type="match status" value="2"/>
</dbReference>